<evidence type="ECO:0000256" key="2">
    <source>
        <dbReference type="SAM" id="MobiDB-lite"/>
    </source>
</evidence>
<dbReference type="PANTHER" id="PTHR31935">
    <property type="entry name" value="COILED-COIL DOMAIN-CONTAINING PROTEIN 13"/>
    <property type="match status" value="1"/>
</dbReference>
<feature type="compositionally biased region" description="Acidic residues" evidence="2">
    <location>
        <begin position="49"/>
        <end position="61"/>
    </location>
</feature>
<evidence type="ECO:0000313" key="3">
    <source>
        <dbReference type="EMBL" id="TMW60165.1"/>
    </source>
</evidence>
<feature type="coiled-coil region" evidence="1">
    <location>
        <begin position="557"/>
        <end position="626"/>
    </location>
</feature>
<feature type="region of interest" description="Disordered" evidence="2">
    <location>
        <begin position="423"/>
        <end position="448"/>
    </location>
</feature>
<name>A0A8K1FE56_PYTOL</name>
<dbReference type="Proteomes" id="UP000794436">
    <property type="component" value="Unassembled WGS sequence"/>
</dbReference>
<feature type="coiled-coil region" evidence="1">
    <location>
        <begin position="246"/>
        <end position="273"/>
    </location>
</feature>
<comment type="caution">
    <text evidence="3">The sequence shown here is derived from an EMBL/GenBank/DDBJ whole genome shotgun (WGS) entry which is preliminary data.</text>
</comment>
<feature type="region of interest" description="Disordered" evidence="2">
    <location>
        <begin position="36"/>
        <end position="91"/>
    </location>
</feature>
<feature type="compositionally biased region" description="Basic and acidic residues" evidence="2">
    <location>
        <begin position="62"/>
        <end position="72"/>
    </location>
</feature>
<feature type="coiled-coil region" evidence="1">
    <location>
        <begin position="187"/>
        <end position="221"/>
    </location>
</feature>
<dbReference type="PANTHER" id="PTHR31935:SF1">
    <property type="entry name" value="COILED-COIL DOMAIN-CONTAINING PROTEIN 13"/>
    <property type="match status" value="1"/>
</dbReference>
<dbReference type="OrthoDB" id="10258312at2759"/>
<feature type="compositionally biased region" description="Acidic residues" evidence="2">
    <location>
        <begin position="73"/>
        <end position="86"/>
    </location>
</feature>
<keyword evidence="4" id="KW-1185">Reference proteome</keyword>
<protein>
    <submittedName>
        <fullName evidence="3">Uncharacterized protein</fullName>
    </submittedName>
</protein>
<dbReference type="AlphaFoldDB" id="A0A8K1FE56"/>
<organism evidence="3 4">
    <name type="scientific">Pythium oligandrum</name>
    <name type="common">Mycoparasitic fungus</name>
    <dbReference type="NCBI Taxonomy" id="41045"/>
    <lineage>
        <taxon>Eukaryota</taxon>
        <taxon>Sar</taxon>
        <taxon>Stramenopiles</taxon>
        <taxon>Oomycota</taxon>
        <taxon>Peronosporomycetes</taxon>
        <taxon>Pythiales</taxon>
        <taxon>Pythiaceae</taxon>
        <taxon>Pythium</taxon>
    </lineage>
</organism>
<feature type="compositionally biased region" description="Gly residues" evidence="2">
    <location>
        <begin position="433"/>
        <end position="446"/>
    </location>
</feature>
<keyword evidence="1" id="KW-0175">Coiled coil</keyword>
<feature type="region of interest" description="Disordered" evidence="2">
    <location>
        <begin position="507"/>
        <end position="548"/>
    </location>
</feature>
<gene>
    <name evidence="3" type="ORF">Poli38472_000207</name>
</gene>
<sequence>MKKTSMGRVDALHVESTRVQTLSTGQKIIDVTVRRASSDQDAKLVLPQFDDDSSSSEDDDDSPHGRHDFVDKQEDDGGDVDEDAGNEENNPVFQGEFQWYGVQDIQELTHTNAQLQEQVRELKNQVKTLQIQLEAMAPVPGLNVAAVQDILLDKDATEHDIRDAKIVHQAKTLRHLKRTVQREKQLAVDAAKQCKQMEATKQQLEQENETLKLKLSRFQARAAAVAVPKTQQDECPTSSEPAVVSKDAYKKRFDELRSKFEKLQVDLKKTQRALQREVGDDVSIEELVENTSQKSGKRSRAQQIVMLKAKVKKLEADLARVAGDSSSTTSNDVDQRAQQELVAQHAQRQKALDRLTVERDELQEKVQQLTKKFDALKSRTQILEKEKQDTKSKIQLLVDKSRNDDALVDALQKQLETWKGKLQEAKRARTADSGGGGSGSTLGGGLPKDERMELDRLRATVADYKRHTQNSERMPTPSEVSQYRAMASERERLLEVNRALQAQLEEKEHQINSLKTSTSPPEQLPASRIPRLFPGSRAHPTPPAAPSDYSQALETLRKTFRDSMATKEQEIEALKVQIQQLRATGSSTNHDDTQWKEEIQDLQDENAFLRQEFDRLKTRYESLLKTNSTSRTNGK</sequence>
<evidence type="ECO:0000313" key="4">
    <source>
        <dbReference type="Proteomes" id="UP000794436"/>
    </source>
</evidence>
<dbReference type="InterPro" id="IPR038929">
    <property type="entry name" value="CCDC13"/>
</dbReference>
<evidence type="ECO:0000256" key="1">
    <source>
        <dbReference type="SAM" id="Coils"/>
    </source>
</evidence>
<proteinExistence type="predicted"/>
<feature type="coiled-coil region" evidence="1">
    <location>
        <begin position="105"/>
        <end position="132"/>
    </location>
</feature>
<dbReference type="EMBL" id="SPLM01000108">
    <property type="protein sequence ID" value="TMW60165.1"/>
    <property type="molecule type" value="Genomic_DNA"/>
</dbReference>
<accession>A0A8K1FE56</accession>
<feature type="compositionally biased region" description="Polar residues" evidence="2">
    <location>
        <begin position="511"/>
        <end position="521"/>
    </location>
</feature>
<reference evidence="3" key="1">
    <citation type="submission" date="2019-03" db="EMBL/GenBank/DDBJ databases">
        <title>Long read genome sequence of the mycoparasitic Pythium oligandrum ATCC 38472 isolated from sugarbeet rhizosphere.</title>
        <authorList>
            <person name="Gaulin E."/>
        </authorList>
    </citation>
    <scope>NUCLEOTIDE SEQUENCE</scope>
    <source>
        <strain evidence="3">ATCC 38472_TT</strain>
    </source>
</reference>